<dbReference type="Pfam" id="PF25133">
    <property type="entry name" value="TYW2_N_2"/>
    <property type="match status" value="1"/>
</dbReference>
<dbReference type="InterPro" id="IPR056744">
    <property type="entry name" value="TRM5/TYW2-like_N"/>
</dbReference>
<dbReference type="GO" id="GO:0005737">
    <property type="term" value="C:cytoplasm"/>
    <property type="evidence" value="ECO:0007669"/>
    <property type="project" value="TreeGrafter"/>
</dbReference>
<dbReference type="PROSITE" id="PS51684">
    <property type="entry name" value="SAM_MT_TRM5_TYW2"/>
    <property type="match status" value="1"/>
</dbReference>
<dbReference type="SUPFAM" id="SSF53335">
    <property type="entry name" value="S-adenosyl-L-methionine-dependent methyltransferases"/>
    <property type="match status" value="1"/>
</dbReference>
<dbReference type="InterPro" id="IPR030382">
    <property type="entry name" value="MeTrfase_TRM5/TYW2"/>
</dbReference>
<evidence type="ECO:0000313" key="12">
    <source>
        <dbReference type="Proteomes" id="UP000030787"/>
    </source>
</evidence>
<reference evidence="11 12" key="1">
    <citation type="journal article" date="2014" name="Appl. Environ. Microbiol.">
        <title>Comparative Genome Analysis of 'Candidatus Methanoplasma termitum' Indicates a New Mode of Energy Metabolism in the Seventh Order of Methanogens.</title>
        <authorList>
            <person name="Lang K."/>
            <person name="Schuldes J."/>
            <person name="Klingl A."/>
            <person name="Poehlein A."/>
            <person name="Daniel R."/>
            <person name="Brune A."/>
        </authorList>
    </citation>
    <scope>NUCLEOTIDE SEQUENCE [LARGE SCALE GENOMIC DNA]</scope>
    <source>
        <strain evidence="12">Mpt1</strain>
    </source>
</reference>
<evidence type="ECO:0000256" key="8">
    <source>
        <dbReference type="ARBA" id="ARBA00033392"/>
    </source>
</evidence>
<dbReference type="KEGG" id="mear:Mpt1_c02180"/>
<protein>
    <recommendedName>
        <fullName evidence="1">tRNA (guanine(37)-N(1))-methyltransferase</fullName>
        <ecNumber evidence="1">2.1.1.228</ecNumber>
    </recommendedName>
    <alternativeName>
        <fullName evidence="7">M1G-methyltransferase</fullName>
    </alternativeName>
    <alternativeName>
        <fullName evidence="8">tRNA [GM37] methyltransferase</fullName>
    </alternativeName>
</protein>
<dbReference type="STRING" id="1577791.Mpt1_c02180"/>
<evidence type="ECO:0000256" key="6">
    <source>
        <dbReference type="ARBA" id="ARBA00022694"/>
    </source>
</evidence>
<comment type="catalytic activity">
    <reaction evidence="9">
        <text>guanosine(37) in tRNA + S-adenosyl-L-methionine = N(1)-methylguanosine(37) in tRNA + S-adenosyl-L-homocysteine + H(+)</text>
        <dbReference type="Rhea" id="RHEA:36899"/>
        <dbReference type="Rhea" id="RHEA-COMP:10145"/>
        <dbReference type="Rhea" id="RHEA-COMP:10147"/>
        <dbReference type="ChEBI" id="CHEBI:15378"/>
        <dbReference type="ChEBI" id="CHEBI:57856"/>
        <dbReference type="ChEBI" id="CHEBI:59789"/>
        <dbReference type="ChEBI" id="CHEBI:73542"/>
        <dbReference type="ChEBI" id="CHEBI:74269"/>
        <dbReference type="EC" id="2.1.1.228"/>
    </reaction>
</comment>
<dbReference type="Proteomes" id="UP000030787">
    <property type="component" value="Chromosome"/>
</dbReference>
<evidence type="ECO:0000256" key="2">
    <source>
        <dbReference type="ARBA" id="ARBA00022490"/>
    </source>
</evidence>
<dbReference type="GO" id="GO:0052906">
    <property type="term" value="F:tRNA (guanine(37)-N1)-methyltransferase activity"/>
    <property type="evidence" value="ECO:0007669"/>
    <property type="project" value="UniProtKB-EC"/>
</dbReference>
<dbReference type="Gene3D" id="3.40.50.150">
    <property type="entry name" value="Vaccinia Virus protein VP39"/>
    <property type="match status" value="1"/>
</dbReference>
<accession>A0A0A7LAV7</accession>
<evidence type="ECO:0000256" key="3">
    <source>
        <dbReference type="ARBA" id="ARBA00022603"/>
    </source>
</evidence>
<dbReference type="HOGENOM" id="CLU_022610_0_1_2"/>
<evidence type="ECO:0000256" key="9">
    <source>
        <dbReference type="ARBA" id="ARBA00047783"/>
    </source>
</evidence>
<evidence type="ECO:0000313" key="11">
    <source>
        <dbReference type="EMBL" id="AIZ56118.1"/>
    </source>
</evidence>
<dbReference type="EC" id="2.1.1.228" evidence="1"/>
<dbReference type="AlphaFoldDB" id="A0A0A7LAV7"/>
<evidence type="ECO:0000256" key="5">
    <source>
        <dbReference type="ARBA" id="ARBA00022691"/>
    </source>
</evidence>
<keyword evidence="4 11" id="KW-0808">Transferase</keyword>
<dbReference type="Pfam" id="PF18093">
    <property type="entry name" value="Trm5_N"/>
    <property type="match status" value="1"/>
</dbReference>
<name>A0A0A7LAV7_9ARCH</name>
<dbReference type="PANTHER" id="PTHR23245">
    <property type="entry name" value="TRNA METHYLTRANSFERASE"/>
    <property type="match status" value="1"/>
</dbReference>
<evidence type="ECO:0000256" key="7">
    <source>
        <dbReference type="ARBA" id="ARBA00029736"/>
    </source>
</evidence>
<dbReference type="GeneID" id="24817891"/>
<dbReference type="OrthoDB" id="8079at2157"/>
<dbReference type="Gene3D" id="3.30.300.110">
    <property type="entry name" value="Met-10+ protein-like domains"/>
    <property type="match status" value="1"/>
</dbReference>
<dbReference type="Gene3D" id="3.30.70.2580">
    <property type="match status" value="1"/>
</dbReference>
<dbReference type="EMBL" id="CP010070">
    <property type="protein sequence ID" value="AIZ56118.1"/>
    <property type="molecule type" value="Genomic_DNA"/>
</dbReference>
<dbReference type="PANTHER" id="PTHR23245:SF36">
    <property type="entry name" value="TRNA (GUANINE(37)-N1)-METHYLTRANSFERASE"/>
    <property type="match status" value="1"/>
</dbReference>
<feature type="domain" description="SAM-dependent methyltransferase TRM5/TYW2-type" evidence="10">
    <location>
        <begin position="86"/>
        <end position="335"/>
    </location>
</feature>
<keyword evidence="6" id="KW-0819">tRNA processing</keyword>
<sequence length="335" mass="38071">MTRKCILVPKRDGERVRAELISKGILDAGRKIGSDDRLLFIPILTDKYEGYEVTEADLEHQEHIPTDYRELLDIQEEFKQELPTSFDVIGDVAIIKLPDEVMRFKHQIGEAMMSVNRSLRTVMMDSGVKGDFRIRELERIAGEGGSETIHKEFGVRMITDPSKVYFNPRLATERSRIASLVKEGEIIIDMFAGVSPFGLVISKTSRPGVVYSIDLNPDAEGFVRRNMELNHIENIVPITGNAREMIKVLPEADRVIMNLPQIADEFLTDALSGTKINGMIHLHKVIERSELDHFEEKMMKDAVSLGYEISIDNITELKTYSPTMSVYVFDIRKVK</sequence>
<evidence type="ECO:0000256" key="1">
    <source>
        <dbReference type="ARBA" id="ARBA00012807"/>
    </source>
</evidence>
<gene>
    <name evidence="11" type="primary">trm5b</name>
    <name evidence="11" type="ORF">Mpt1_c02180</name>
</gene>
<dbReference type="RefSeq" id="WP_048111471.1">
    <property type="nucleotide sequence ID" value="NZ_CP010070.1"/>
</dbReference>
<dbReference type="Pfam" id="PF02475">
    <property type="entry name" value="TRM5-TYW2_MTfase"/>
    <property type="match status" value="1"/>
</dbReference>
<proteinExistence type="predicted"/>
<dbReference type="GO" id="GO:0002939">
    <property type="term" value="P:tRNA N1-guanine methylation"/>
    <property type="evidence" value="ECO:0007669"/>
    <property type="project" value="TreeGrafter"/>
</dbReference>
<dbReference type="InterPro" id="IPR056743">
    <property type="entry name" value="TRM5-TYW2-like_MTfase"/>
</dbReference>
<organism evidence="11 12">
    <name type="scientific">Candidatus Methanoplasma termitum</name>
    <dbReference type="NCBI Taxonomy" id="1577791"/>
    <lineage>
        <taxon>Archaea</taxon>
        <taxon>Methanobacteriati</taxon>
        <taxon>Thermoplasmatota</taxon>
        <taxon>Thermoplasmata</taxon>
        <taxon>Methanomassiliicoccales</taxon>
        <taxon>Methanomassiliicoccaceae</taxon>
        <taxon>Candidatus Methanoplasma</taxon>
    </lineage>
</organism>
<dbReference type="CDD" id="cd02440">
    <property type="entry name" value="AdoMet_MTases"/>
    <property type="match status" value="1"/>
</dbReference>
<dbReference type="FunFam" id="3.30.300.110:FF:000001">
    <property type="entry name" value="tRNA (guanine(37)-N1)-methyltransferase"/>
    <property type="match status" value="1"/>
</dbReference>
<keyword evidence="2" id="KW-0963">Cytoplasm</keyword>
<keyword evidence="12" id="KW-1185">Reference proteome</keyword>
<keyword evidence="5" id="KW-0949">S-adenosyl-L-methionine</keyword>
<keyword evidence="3 11" id="KW-0489">Methyltransferase</keyword>
<dbReference type="InterPro" id="IPR029063">
    <property type="entry name" value="SAM-dependent_MTases_sf"/>
</dbReference>
<dbReference type="InterPro" id="IPR040601">
    <property type="entry name" value="Trm5a/b_N"/>
</dbReference>
<evidence type="ECO:0000256" key="4">
    <source>
        <dbReference type="ARBA" id="ARBA00022679"/>
    </source>
</evidence>
<evidence type="ECO:0000259" key="10">
    <source>
        <dbReference type="PROSITE" id="PS51684"/>
    </source>
</evidence>